<dbReference type="PROSITE" id="PS50222">
    <property type="entry name" value="EF_HAND_2"/>
    <property type="match status" value="2"/>
</dbReference>
<dbReference type="EMBL" id="KL596768">
    <property type="protein sequence ID" value="KER25708.1"/>
    <property type="molecule type" value="Genomic_DNA"/>
</dbReference>
<dbReference type="Gene3D" id="1.10.238.10">
    <property type="entry name" value="EF-hand"/>
    <property type="match status" value="1"/>
</dbReference>
<feature type="domain" description="EF-hand" evidence="2">
    <location>
        <begin position="38"/>
        <end position="70"/>
    </location>
</feature>
<dbReference type="AlphaFoldDB" id="A0A074ZEV3"/>
<name>A0A074ZEV3_OPIVI</name>
<dbReference type="SUPFAM" id="SSF47473">
    <property type="entry name" value="EF-hand"/>
    <property type="match status" value="1"/>
</dbReference>
<sequence>MPTKSEVKAVLECLDSNKDGKISVEELKTFLDSANCILKREDVEAFIKTHDADKDGKLDLDELVACLSCE</sequence>
<dbReference type="CDD" id="cd00051">
    <property type="entry name" value="EFh"/>
    <property type="match status" value="1"/>
</dbReference>
<proteinExistence type="predicted"/>
<protein>
    <recommendedName>
        <fullName evidence="2">EF-hand domain-containing protein</fullName>
    </recommendedName>
</protein>
<organism evidence="3 4">
    <name type="scientific">Opisthorchis viverrini</name>
    <name type="common">Southeast Asian liver fluke</name>
    <dbReference type="NCBI Taxonomy" id="6198"/>
    <lineage>
        <taxon>Eukaryota</taxon>
        <taxon>Metazoa</taxon>
        <taxon>Spiralia</taxon>
        <taxon>Lophotrochozoa</taxon>
        <taxon>Platyhelminthes</taxon>
        <taxon>Trematoda</taxon>
        <taxon>Digenea</taxon>
        <taxon>Opisthorchiida</taxon>
        <taxon>Opisthorchiata</taxon>
        <taxon>Opisthorchiidae</taxon>
        <taxon>Opisthorchis</taxon>
    </lineage>
</organism>
<accession>A0A074ZEV3</accession>
<reference evidence="3 4" key="1">
    <citation type="submission" date="2013-11" db="EMBL/GenBank/DDBJ databases">
        <title>Opisthorchis viverrini - life in the bile duct.</title>
        <authorList>
            <person name="Young N.D."/>
            <person name="Nagarajan N."/>
            <person name="Lin S.J."/>
            <person name="Korhonen P.K."/>
            <person name="Jex A.R."/>
            <person name="Hall R.S."/>
            <person name="Safavi-Hemami H."/>
            <person name="Kaewkong W."/>
            <person name="Bertrand D."/>
            <person name="Gao S."/>
            <person name="Seet Q."/>
            <person name="Wongkham S."/>
            <person name="Teh B.T."/>
            <person name="Wongkham C."/>
            <person name="Intapan P.M."/>
            <person name="Maleewong W."/>
            <person name="Yang X."/>
            <person name="Hu M."/>
            <person name="Wang Z."/>
            <person name="Hofmann A."/>
            <person name="Sternberg P.W."/>
            <person name="Tan P."/>
            <person name="Wang J."/>
            <person name="Gasser R.B."/>
        </authorList>
    </citation>
    <scope>NUCLEOTIDE SEQUENCE [LARGE SCALE GENOMIC DNA]</scope>
</reference>
<dbReference type="PROSITE" id="PS00018">
    <property type="entry name" value="EF_HAND_1"/>
    <property type="match status" value="2"/>
</dbReference>
<dbReference type="OrthoDB" id="293868at2759"/>
<evidence type="ECO:0000256" key="1">
    <source>
        <dbReference type="ARBA" id="ARBA00022837"/>
    </source>
</evidence>
<dbReference type="RefSeq" id="XP_009170533.1">
    <property type="nucleotide sequence ID" value="XM_009172269.1"/>
</dbReference>
<dbReference type="CTD" id="20321060"/>
<dbReference type="InterPro" id="IPR002048">
    <property type="entry name" value="EF_hand_dom"/>
</dbReference>
<dbReference type="InterPro" id="IPR018247">
    <property type="entry name" value="EF_Hand_1_Ca_BS"/>
</dbReference>
<evidence type="ECO:0000313" key="3">
    <source>
        <dbReference type="EMBL" id="KER25708.1"/>
    </source>
</evidence>
<evidence type="ECO:0000313" key="4">
    <source>
        <dbReference type="Proteomes" id="UP000054324"/>
    </source>
</evidence>
<dbReference type="InterPro" id="IPR011992">
    <property type="entry name" value="EF-hand-dom_pair"/>
</dbReference>
<keyword evidence="4" id="KW-1185">Reference proteome</keyword>
<gene>
    <name evidence="3" type="ORF">T265_06881</name>
</gene>
<dbReference type="GO" id="GO:0005509">
    <property type="term" value="F:calcium ion binding"/>
    <property type="evidence" value="ECO:0007669"/>
    <property type="project" value="InterPro"/>
</dbReference>
<evidence type="ECO:0000259" key="2">
    <source>
        <dbReference type="PROSITE" id="PS50222"/>
    </source>
</evidence>
<dbReference type="KEGG" id="ovi:T265_06881"/>
<dbReference type="Proteomes" id="UP000054324">
    <property type="component" value="Unassembled WGS sequence"/>
</dbReference>
<dbReference type="Pfam" id="PF13499">
    <property type="entry name" value="EF-hand_7"/>
    <property type="match status" value="1"/>
</dbReference>
<dbReference type="STRING" id="6198.A0A074ZEV3"/>
<dbReference type="SMART" id="SM00054">
    <property type="entry name" value="EFh"/>
    <property type="match status" value="2"/>
</dbReference>
<feature type="domain" description="EF-hand" evidence="2">
    <location>
        <begin position="2"/>
        <end position="37"/>
    </location>
</feature>
<dbReference type="GeneID" id="20321060"/>
<keyword evidence="1" id="KW-0106">Calcium</keyword>